<protein>
    <recommendedName>
        <fullName evidence="1">Amidase domain-containing protein</fullName>
    </recommendedName>
</protein>
<dbReference type="InterPro" id="IPR000120">
    <property type="entry name" value="Amidase"/>
</dbReference>
<sequence>MSTVPRRRFLAQLAGAGVITPALTFPEILWTKLQEAELAEITSEMILDAAQLANLEMTEDKAAAMVEETTENLARYRELQEEPLGNEVPLPLHFNPQVPGVEVDRTPRPIQISKPSVERPANLEDIAFWPLTHLARLLETRQVSSIELTNLYLSRLKRHGPALNCVVTLTEDRARTQASKADEEIEAGLYHGPLHGIPYGVKDIIAVRGYPTTWGAAPFADRVIDEDATVVQRLDGAGAVLVAKLTTGELAFGDRWFGGRTNSPWNLEVGSSGSSAGSGAATAAGLVGFAIGTDTGGSILGPSQQCGVVGLRPTFGRVSRHGVMAAGTTLDKIGPMCRSAEGAALVLHAIAGPDDLDFSVPNIPVNWDAGMDATDLRLGYLAYVVEAEEDPEYRVHHSHIIELLNDQWGELHQVELPASNLNFFVEYVERAAGFTEFLQDGL</sequence>
<dbReference type="Gene3D" id="3.90.1300.10">
    <property type="entry name" value="Amidase signature (AS) domain"/>
    <property type="match status" value="1"/>
</dbReference>
<reference evidence="2" key="1">
    <citation type="submission" date="2018-05" db="EMBL/GenBank/DDBJ databases">
        <authorList>
            <person name="Lanie J.A."/>
            <person name="Ng W.-L."/>
            <person name="Kazmierczak K.M."/>
            <person name="Andrzejewski T.M."/>
            <person name="Davidsen T.M."/>
            <person name="Wayne K.J."/>
            <person name="Tettelin H."/>
            <person name="Glass J.I."/>
            <person name="Rusch D."/>
            <person name="Podicherti R."/>
            <person name="Tsui H.-C.T."/>
            <person name="Winkler M.E."/>
        </authorList>
    </citation>
    <scope>NUCLEOTIDE SEQUENCE</scope>
</reference>
<dbReference type="InterPro" id="IPR023631">
    <property type="entry name" value="Amidase_dom"/>
</dbReference>
<dbReference type="EMBL" id="UINC01066288">
    <property type="protein sequence ID" value="SVB96838.1"/>
    <property type="molecule type" value="Genomic_DNA"/>
</dbReference>
<dbReference type="PANTHER" id="PTHR11895">
    <property type="entry name" value="TRANSAMIDASE"/>
    <property type="match status" value="1"/>
</dbReference>
<dbReference type="AlphaFoldDB" id="A0A382IBA9"/>
<dbReference type="Pfam" id="PF01425">
    <property type="entry name" value="Amidase"/>
    <property type="match status" value="1"/>
</dbReference>
<accession>A0A382IBA9</accession>
<gene>
    <name evidence="2" type="ORF">METZ01_LOCUS249692</name>
</gene>
<name>A0A382IBA9_9ZZZZ</name>
<evidence type="ECO:0000313" key="2">
    <source>
        <dbReference type="EMBL" id="SVB96838.1"/>
    </source>
</evidence>
<dbReference type="PANTHER" id="PTHR11895:SF73">
    <property type="entry name" value="AMIDASE FAMILY PROTEIN"/>
    <property type="match status" value="1"/>
</dbReference>
<dbReference type="SUPFAM" id="SSF75304">
    <property type="entry name" value="Amidase signature (AS) enzymes"/>
    <property type="match status" value="1"/>
</dbReference>
<dbReference type="GO" id="GO:0050567">
    <property type="term" value="F:glutaminyl-tRNA synthase (glutamine-hydrolyzing) activity"/>
    <property type="evidence" value="ECO:0007669"/>
    <property type="project" value="TreeGrafter"/>
</dbReference>
<feature type="domain" description="Amidase" evidence="1">
    <location>
        <begin position="147"/>
        <end position="420"/>
    </location>
</feature>
<proteinExistence type="predicted"/>
<evidence type="ECO:0000259" key="1">
    <source>
        <dbReference type="Pfam" id="PF01425"/>
    </source>
</evidence>
<feature type="non-terminal residue" evidence="2">
    <location>
        <position position="442"/>
    </location>
</feature>
<dbReference type="InterPro" id="IPR036928">
    <property type="entry name" value="AS_sf"/>
</dbReference>
<organism evidence="2">
    <name type="scientific">marine metagenome</name>
    <dbReference type="NCBI Taxonomy" id="408172"/>
    <lineage>
        <taxon>unclassified sequences</taxon>
        <taxon>metagenomes</taxon>
        <taxon>ecological metagenomes</taxon>
    </lineage>
</organism>